<dbReference type="EMBL" id="CAXDID020000137">
    <property type="protein sequence ID" value="CAL6037494.1"/>
    <property type="molecule type" value="Genomic_DNA"/>
</dbReference>
<keyword evidence="1" id="KW-1133">Transmembrane helix</keyword>
<reference evidence="2 3" key="1">
    <citation type="submission" date="2024-07" db="EMBL/GenBank/DDBJ databases">
        <authorList>
            <person name="Akdeniz Z."/>
        </authorList>
    </citation>
    <scope>NUCLEOTIDE SEQUENCE [LARGE SCALE GENOMIC DNA]</scope>
</reference>
<evidence type="ECO:0000313" key="3">
    <source>
        <dbReference type="Proteomes" id="UP001642409"/>
    </source>
</evidence>
<proteinExistence type="predicted"/>
<protein>
    <submittedName>
        <fullName evidence="2">Hypothetical_protein</fullName>
    </submittedName>
</protein>
<gene>
    <name evidence="2" type="ORF">HINF_LOCUS36913</name>
</gene>
<feature type="transmembrane region" description="Helical" evidence="1">
    <location>
        <begin position="379"/>
        <end position="398"/>
    </location>
</feature>
<keyword evidence="1" id="KW-0812">Transmembrane</keyword>
<comment type="caution">
    <text evidence="2">The sequence shown here is derived from an EMBL/GenBank/DDBJ whole genome shotgun (WGS) entry which is preliminary data.</text>
</comment>
<evidence type="ECO:0000256" key="1">
    <source>
        <dbReference type="SAM" id="Phobius"/>
    </source>
</evidence>
<name>A0ABP1JG90_9EUKA</name>
<keyword evidence="3" id="KW-1185">Reference proteome</keyword>
<keyword evidence="1" id="KW-0472">Membrane</keyword>
<accession>A0ABP1JG90</accession>
<dbReference type="Proteomes" id="UP001642409">
    <property type="component" value="Unassembled WGS sequence"/>
</dbReference>
<sequence>MCQRISPYQIQISSNFTSYIYLATLDLPLYSNEINATLTVNFKYSQQQFFNNGTNIQFVDNGINSLIEFCIDYLDDEVINASIVILGDYNGLFSGYPGVAVMRNKQILGAQIILKNLDNIKEFYKQVKQKYIDESNTFNTISEAQLAFKDDDCFFIIYGDEFIAHAQDYEIFYKAAYVPTQNMSKLYLVYNQQMILFNQKVFSSVIHFVSYFTKPWFQKFNSLNISHSQNKYGEQVLIFVRENRHLQDMKMLSLFFESLKLNQIKLHNQTAVNYLVLLENNFGYVDVQDNIELLNGYNFMRTAMFQLIQQTINRFVHRFNTVFKNGSGTINSDFYIPAFVDELIDFLAQMQNFQTCEPKTKQRFDFVFRILEIKFQKEIVFFGAVLAFAFLVVIKIVLKFT</sequence>
<evidence type="ECO:0000313" key="2">
    <source>
        <dbReference type="EMBL" id="CAL6037494.1"/>
    </source>
</evidence>
<organism evidence="2 3">
    <name type="scientific">Hexamita inflata</name>
    <dbReference type="NCBI Taxonomy" id="28002"/>
    <lineage>
        <taxon>Eukaryota</taxon>
        <taxon>Metamonada</taxon>
        <taxon>Diplomonadida</taxon>
        <taxon>Hexamitidae</taxon>
        <taxon>Hexamitinae</taxon>
        <taxon>Hexamita</taxon>
    </lineage>
</organism>